<dbReference type="VEuPathDB" id="AmoebaDB:ACA1_018920"/>
<dbReference type="RefSeq" id="XP_004358304.1">
    <property type="nucleotide sequence ID" value="XM_004358247.1"/>
</dbReference>
<dbReference type="InterPro" id="IPR011989">
    <property type="entry name" value="ARM-like"/>
</dbReference>
<keyword evidence="8" id="KW-1185">Reference proteome</keyword>
<dbReference type="EMBL" id="KB007791">
    <property type="protein sequence ID" value="ELR25740.1"/>
    <property type="molecule type" value="Genomic_DNA"/>
</dbReference>
<dbReference type="Gene3D" id="1.25.10.10">
    <property type="entry name" value="Leucine-rich Repeat Variant"/>
    <property type="match status" value="2"/>
</dbReference>
<evidence type="ECO:0000256" key="3">
    <source>
        <dbReference type="ARBA" id="ARBA00022490"/>
    </source>
</evidence>
<dbReference type="PANTHER" id="PTHR10527">
    <property type="entry name" value="IMPORTIN BETA"/>
    <property type="match status" value="1"/>
</dbReference>
<dbReference type="KEGG" id="acan:ACA1_018920"/>
<dbReference type="SUPFAM" id="SSF48371">
    <property type="entry name" value="ARM repeat"/>
    <property type="match status" value="1"/>
</dbReference>
<gene>
    <name evidence="7" type="ORF">ACA1_018920</name>
</gene>
<dbReference type="STRING" id="1257118.L8HKK0"/>
<evidence type="ECO:0000256" key="5">
    <source>
        <dbReference type="ARBA" id="ARBA00022927"/>
    </source>
</evidence>
<accession>L8HKK0</accession>
<dbReference type="AlphaFoldDB" id="L8HKK0"/>
<feature type="compositionally biased region" description="Acidic residues" evidence="6">
    <location>
        <begin position="410"/>
        <end position="467"/>
    </location>
</feature>
<keyword evidence="2" id="KW-0813">Transport</keyword>
<dbReference type="GO" id="GO:0006606">
    <property type="term" value="P:protein import into nucleus"/>
    <property type="evidence" value="ECO:0007669"/>
    <property type="project" value="InterPro"/>
</dbReference>
<name>L8HKK0_ACACF</name>
<comment type="subcellular location">
    <subcellularLocation>
        <location evidence="1">Cytoplasm</location>
    </subcellularLocation>
</comment>
<dbReference type="Proteomes" id="UP000011083">
    <property type="component" value="Unassembled WGS sequence"/>
</dbReference>
<evidence type="ECO:0000256" key="4">
    <source>
        <dbReference type="ARBA" id="ARBA00022737"/>
    </source>
</evidence>
<feature type="region of interest" description="Disordered" evidence="6">
    <location>
        <begin position="410"/>
        <end position="518"/>
    </location>
</feature>
<reference evidence="7 8" key="1">
    <citation type="journal article" date="2013" name="Genome Biol.">
        <title>Genome of Acanthamoeba castellanii highlights extensive lateral gene transfer and early evolution of tyrosine kinase signaling.</title>
        <authorList>
            <person name="Clarke M."/>
            <person name="Lohan A.J."/>
            <person name="Liu B."/>
            <person name="Lagkouvardos I."/>
            <person name="Roy S."/>
            <person name="Zafar N."/>
            <person name="Bertelli C."/>
            <person name="Schilde C."/>
            <person name="Kianianmomeni A."/>
            <person name="Burglin T.R."/>
            <person name="Frech C."/>
            <person name="Turcotte B."/>
            <person name="Kopec K.O."/>
            <person name="Synnott J.M."/>
            <person name="Choo C."/>
            <person name="Paponov I."/>
            <person name="Finkler A."/>
            <person name="Soon Heng Tan C."/>
            <person name="Hutchins A.P."/>
            <person name="Weinmeier T."/>
            <person name="Rattei T."/>
            <person name="Chu J.S."/>
            <person name="Gimenez G."/>
            <person name="Irimia M."/>
            <person name="Rigden D.J."/>
            <person name="Fitzpatrick D.A."/>
            <person name="Lorenzo-Morales J."/>
            <person name="Bateman A."/>
            <person name="Chiu C.H."/>
            <person name="Tang P."/>
            <person name="Hegemann P."/>
            <person name="Fromm H."/>
            <person name="Raoult D."/>
            <person name="Greub G."/>
            <person name="Miranda-Saavedra D."/>
            <person name="Chen N."/>
            <person name="Nash P."/>
            <person name="Ginger M.L."/>
            <person name="Horn M."/>
            <person name="Schaap P."/>
            <person name="Caler L."/>
            <person name="Loftus B."/>
        </authorList>
    </citation>
    <scope>NUCLEOTIDE SEQUENCE [LARGE SCALE GENOMIC DNA]</scope>
    <source>
        <strain evidence="7 8">Neff</strain>
    </source>
</reference>
<dbReference type="GeneID" id="14926810"/>
<keyword evidence="5" id="KW-0653">Protein transport</keyword>
<evidence type="ECO:0000256" key="2">
    <source>
        <dbReference type="ARBA" id="ARBA00022448"/>
    </source>
</evidence>
<evidence type="ECO:0000256" key="6">
    <source>
        <dbReference type="SAM" id="MobiDB-lite"/>
    </source>
</evidence>
<feature type="non-terminal residue" evidence="7">
    <location>
        <position position="1"/>
    </location>
</feature>
<proteinExistence type="predicted"/>
<dbReference type="GO" id="GO:0005737">
    <property type="term" value="C:cytoplasm"/>
    <property type="evidence" value="ECO:0007669"/>
    <property type="project" value="UniProtKB-SubCell"/>
</dbReference>
<keyword evidence="4" id="KW-0677">Repeat</keyword>
<feature type="compositionally biased region" description="Basic and acidic residues" evidence="6">
    <location>
        <begin position="504"/>
        <end position="514"/>
    </location>
</feature>
<evidence type="ECO:0000313" key="8">
    <source>
        <dbReference type="Proteomes" id="UP000011083"/>
    </source>
</evidence>
<dbReference type="InterPro" id="IPR016024">
    <property type="entry name" value="ARM-type_fold"/>
</dbReference>
<dbReference type="InterPro" id="IPR040122">
    <property type="entry name" value="Importin_beta"/>
</dbReference>
<evidence type="ECO:0000256" key="1">
    <source>
        <dbReference type="ARBA" id="ARBA00004496"/>
    </source>
</evidence>
<organism evidence="7 8">
    <name type="scientific">Acanthamoeba castellanii (strain ATCC 30010 / Neff)</name>
    <dbReference type="NCBI Taxonomy" id="1257118"/>
    <lineage>
        <taxon>Eukaryota</taxon>
        <taxon>Amoebozoa</taxon>
        <taxon>Discosea</taxon>
        <taxon>Longamoebia</taxon>
        <taxon>Centramoebida</taxon>
        <taxon>Acanthamoebidae</taxon>
        <taxon>Acanthamoeba</taxon>
    </lineage>
</organism>
<keyword evidence="3" id="KW-0963">Cytoplasm</keyword>
<protein>
    <submittedName>
        <fullName evidence="7">Uncharacterized protein</fullName>
    </submittedName>
</protein>
<evidence type="ECO:0000313" key="7">
    <source>
        <dbReference type="EMBL" id="ELR25740.1"/>
    </source>
</evidence>
<sequence length="586" mass="64884">MEGGSEMDVVASDESTGTLDFTRLMQLVTTPECRRVAAALEEITRSSSKTLSLLRFIRVQLDPSSATASSSSATGSIDDLSSTSDINRAATQISSSPSSSTSMAVVPATDLRHVIVLCRQVLCHLRTKRREFFPHLAAAVSGLTGQLADAALRLTYTDPRLDGDVRRELGGLIPLMIVSGAFALGDDEPQWAKVIEMTLQQGNWYTCERRALLLGLDDATRRQRHAELEEITLTLLAQLLRFFPGIGYGREQTDAILKMQLQPTLAAALADDKPLKVRHIAVVATNTVVAGQDSDLLLPLDTFVPSMLEVLMALSEAAEYQLLATAIKSFHQLSPELLSRYLDTMLRFTAATTLPNSVRSLAFETLTNLAEEAPHKLRKMTDFIHNAFSIAIHLYLEVALVNEESTIWSYDEEKEMEGDLTDEEGEEEEEEDDAEEAAPDFMEGMDDDDNEEEEVDEENEDEDENEASESRPPKRARVGGSEHLQRGGGGDSNDNDAESTGSRDPQERVRKEWEDGPEAVAESGLSSLALAFGSKITVPICMKWVEQFIRCEDWKYRYAALMCLFAIIEGCEREFSRDPSYVTHLV</sequence>